<sequence>MDDRRGAAELGSALRAASPVELYRFNAFRVTGLPVDATPAEVRRSASQLRAAHALGVDAQLPGQVLPLTPAPSHELVEQALARLRDPISQVVDMFFWFWPGNDAATAALAAGDLDGAERAWDADGSAAASHNLAVLNHLLALDAEHVGKTPPRYGAAARWRETYRHWLAAWRDDAVWVEFADRVMGLRHPGLDATVAATVRDLVPTVVMAGTAAVALRGADRGWDDERIRVHWRLVHRPGFPDDTRAVVVRAATDQIVERLEVRLEKAEQDLSHHPERADELSERLAEATHPLLVNLELARTADSDALHDGVARLLLRCAYTGHQHLGDWERTRTMLRRAQRPARGEMIRTQVREDILAVERMLENPRRPEARGYTYRVPTQDELEASAEAERQRNIEIILEELRKVPNLLTEEREAEVRRLGASLGALGGIVFVRSSTWVDNPIEVARRYREIFAGRDHLAKVRREAQGRRSLLDELRREADEAKTRRYFDLEGGRPGDVFP</sequence>
<dbReference type="AlphaFoldDB" id="A0A011AKN1"/>
<protein>
    <submittedName>
        <fullName evidence="2">Uncharacterized protein</fullName>
    </submittedName>
</protein>
<evidence type="ECO:0000256" key="1">
    <source>
        <dbReference type="SAM" id="Coils"/>
    </source>
</evidence>
<dbReference type="OrthoDB" id="4222977at2"/>
<keyword evidence="3" id="KW-1185">Reference proteome</keyword>
<organism evidence="2 3">
    <name type="scientific">Cryptosporangium arvum DSM 44712</name>
    <dbReference type="NCBI Taxonomy" id="927661"/>
    <lineage>
        <taxon>Bacteria</taxon>
        <taxon>Bacillati</taxon>
        <taxon>Actinomycetota</taxon>
        <taxon>Actinomycetes</taxon>
        <taxon>Cryptosporangiales</taxon>
        <taxon>Cryptosporangiaceae</taxon>
        <taxon>Cryptosporangium</taxon>
    </lineage>
</organism>
<name>A0A011AKN1_9ACTN</name>
<dbReference type="Proteomes" id="UP000021053">
    <property type="component" value="Unassembled WGS sequence"/>
</dbReference>
<feature type="coiled-coil region" evidence="1">
    <location>
        <begin position="251"/>
        <end position="285"/>
    </location>
</feature>
<keyword evidence="1" id="KW-0175">Coiled coil</keyword>
<evidence type="ECO:0000313" key="3">
    <source>
        <dbReference type="Proteomes" id="UP000021053"/>
    </source>
</evidence>
<gene>
    <name evidence="2" type="ORF">CryarDRAFT_3722</name>
</gene>
<accession>A0A011AKN1</accession>
<dbReference type="EMBL" id="JFBT01000001">
    <property type="protein sequence ID" value="EXG82531.1"/>
    <property type="molecule type" value="Genomic_DNA"/>
</dbReference>
<evidence type="ECO:0000313" key="2">
    <source>
        <dbReference type="EMBL" id="EXG82531.1"/>
    </source>
</evidence>
<feature type="coiled-coil region" evidence="1">
    <location>
        <begin position="461"/>
        <end position="488"/>
    </location>
</feature>
<reference evidence="2 3" key="1">
    <citation type="submission" date="2013-07" db="EMBL/GenBank/DDBJ databases">
        <authorList>
            <consortium name="DOE Joint Genome Institute"/>
            <person name="Eisen J."/>
            <person name="Huntemann M."/>
            <person name="Han J."/>
            <person name="Chen A."/>
            <person name="Kyrpides N."/>
            <person name="Mavromatis K."/>
            <person name="Markowitz V."/>
            <person name="Palaniappan K."/>
            <person name="Ivanova N."/>
            <person name="Schaumberg A."/>
            <person name="Pati A."/>
            <person name="Liolios K."/>
            <person name="Nordberg H.P."/>
            <person name="Cantor M.N."/>
            <person name="Hua S.X."/>
            <person name="Woyke T."/>
        </authorList>
    </citation>
    <scope>NUCLEOTIDE SEQUENCE [LARGE SCALE GENOMIC DNA]</scope>
    <source>
        <strain evidence="2 3">DSM 44712</strain>
    </source>
</reference>
<proteinExistence type="predicted"/>
<dbReference type="HOGENOM" id="CLU_541551_0_0_11"/>
<comment type="caution">
    <text evidence="2">The sequence shown here is derived from an EMBL/GenBank/DDBJ whole genome shotgun (WGS) entry which is preliminary data.</text>
</comment>
<dbReference type="RefSeq" id="WP_035852399.1">
    <property type="nucleotide sequence ID" value="NZ_KK073874.1"/>
</dbReference>